<proteinExistence type="predicted"/>
<comment type="caution">
    <text evidence="2">The sequence shown here is derived from an EMBL/GenBank/DDBJ whole genome shotgun (WGS) entry which is preliminary data.</text>
</comment>
<feature type="transmembrane region" description="Helical" evidence="1">
    <location>
        <begin position="55"/>
        <end position="74"/>
    </location>
</feature>
<feature type="transmembrane region" description="Helical" evidence="1">
    <location>
        <begin position="81"/>
        <end position="102"/>
    </location>
</feature>
<dbReference type="EMBL" id="JACEIK010001894">
    <property type="protein sequence ID" value="MCD7472943.1"/>
    <property type="molecule type" value="Genomic_DNA"/>
</dbReference>
<protein>
    <submittedName>
        <fullName evidence="2">Uncharacterized protein</fullName>
    </submittedName>
</protein>
<accession>A0ABS8TP16</accession>
<organism evidence="2 3">
    <name type="scientific">Datura stramonium</name>
    <name type="common">Jimsonweed</name>
    <name type="synonym">Common thornapple</name>
    <dbReference type="NCBI Taxonomy" id="4076"/>
    <lineage>
        <taxon>Eukaryota</taxon>
        <taxon>Viridiplantae</taxon>
        <taxon>Streptophyta</taxon>
        <taxon>Embryophyta</taxon>
        <taxon>Tracheophyta</taxon>
        <taxon>Spermatophyta</taxon>
        <taxon>Magnoliopsida</taxon>
        <taxon>eudicotyledons</taxon>
        <taxon>Gunneridae</taxon>
        <taxon>Pentapetalae</taxon>
        <taxon>asterids</taxon>
        <taxon>lamiids</taxon>
        <taxon>Solanales</taxon>
        <taxon>Solanaceae</taxon>
        <taxon>Solanoideae</taxon>
        <taxon>Datureae</taxon>
        <taxon>Datura</taxon>
    </lineage>
</organism>
<keyword evidence="1" id="KW-0812">Transmembrane</keyword>
<evidence type="ECO:0000313" key="3">
    <source>
        <dbReference type="Proteomes" id="UP000823775"/>
    </source>
</evidence>
<evidence type="ECO:0000313" key="2">
    <source>
        <dbReference type="EMBL" id="MCD7472943.1"/>
    </source>
</evidence>
<dbReference type="Proteomes" id="UP000823775">
    <property type="component" value="Unassembled WGS sequence"/>
</dbReference>
<gene>
    <name evidence="2" type="ORF">HAX54_014380</name>
</gene>
<keyword evidence="3" id="KW-1185">Reference proteome</keyword>
<reference evidence="2 3" key="1">
    <citation type="journal article" date="2021" name="BMC Genomics">
        <title>Datura genome reveals duplications of psychoactive alkaloid biosynthetic genes and high mutation rate following tissue culture.</title>
        <authorList>
            <person name="Rajewski A."/>
            <person name="Carter-House D."/>
            <person name="Stajich J."/>
            <person name="Litt A."/>
        </authorList>
    </citation>
    <scope>NUCLEOTIDE SEQUENCE [LARGE SCALE GENOMIC DNA]</scope>
    <source>
        <strain evidence="2">AR-01</strain>
    </source>
</reference>
<keyword evidence="1" id="KW-0472">Membrane</keyword>
<keyword evidence="1" id="KW-1133">Transmembrane helix</keyword>
<evidence type="ECO:0000256" key="1">
    <source>
        <dbReference type="SAM" id="Phobius"/>
    </source>
</evidence>
<name>A0ABS8TP16_DATST</name>
<sequence length="104" mass="11488">MADPNLKCLDVAMAIPSWPGSPINDTLGALCGEDERIWGGLDEDEEANDEYLLEFPPSFLFFIFTLGAMYSSWLRMVCISLYWSSIGLCVALVGAKLLALTVDY</sequence>